<keyword evidence="1" id="KW-0175">Coiled coil</keyword>
<evidence type="ECO:0000313" key="5">
    <source>
        <dbReference type="Proteomes" id="UP000009168"/>
    </source>
</evidence>
<gene>
    <name evidence="4" type="ORF">TTHERM_00086740</name>
</gene>
<proteinExistence type="predicted"/>
<feature type="transmembrane region" description="Helical" evidence="3">
    <location>
        <begin position="1825"/>
        <end position="1845"/>
    </location>
</feature>
<feature type="transmembrane region" description="Helical" evidence="3">
    <location>
        <begin position="1782"/>
        <end position="1804"/>
    </location>
</feature>
<keyword evidence="5" id="KW-1185">Reference proteome</keyword>
<protein>
    <submittedName>
        <fullName evidence="4">Transmembrane protein, putative</fullName>
    </submittedName>
</protein>
<reference evidence="5" key="1">
    <citation type="journal article" date="2006" name="PLoS Biol.">
        <title>Macronuclear genome sequence of the ciliate Tetrahymena thermophila, a model eukaryote.</title>
        <authorList>
            <person name="Eisen J.A."/>
            <person name="Coyne R.S."/>
            <person name="Wu M."/>
            <person name="Wu D."/>
            <person name="Thiagarajan M."/>
            <person name="Wortman J.R."/>
            <person name="Badger J.H."/>
            <person name="Ren Q."/>
            <person name="Amedeo P."/>
            <person name="Jones K.M."/>
            <person name="Tallon L.J."/>
            <person name="Delcher A.L."/>
            <person name="Salzberg S.L."/>
            <person name="Silva J.C."/>
            <person name="Haas B.J."/>
            <person name="Majoros W.H."/>
            <person name="Farzad M."/>
            <person name="Carlton J.M."/>
            <person name="Smith R.K. Jr."/>
            <person name="Garg J."/>
            <person name="Pearlman R.E."/>
            <person name="Karrer K.M."/>
            <person name="Sun L."/>
            <person name="Manning G."/>
            <person name="Elde N.C."/>
            <person name="Turkewitz A.P."/>
            <person name="Asai D.J."/>
            <person name="Wilkes D.E."/>
            <person name="Wang Y."/>
            <person name="Cai H."/>
            <person name="Collins K."/>
            <person name="Stewart B.A."/>
            <person name="Lee S.R."/>
            <person name="Wilamowska K."/>
            <person name="Weinberg Z."/>
            <person name="Ruzzo W.L."/>
            <person name="Wloga D."/>
            <person name="Gaertig J."/>
            <person name="Frankel J."/>
            <person name="Tsao C.-C."/>
            <person name="Gorovsky M.A."/>
            <person name="Keeling P.J."/>
            <person name="Waller R.F."/>
            <person name="Patron N.J."/>
            <person name="Cherry J.M."/>
            <person name="Stover N.A."/>
            <person name="Krieger C.J."/>
            <person name="del Toro C."/>
            <person name="Ryder H.F."/>
            <person name="Williamson S.C."/>
            <person name="Barbeau R.A."/>
            <person name="Hamilton E.P."/>
            <person name="Orias E."/>
        </authorList>
    </citation>
    <scope>NUCLEOTIDE SEQUENCE [LARGE SCALE GENOMIC DNA]</scope>
    <source>
        <strain evidence="5">SB210</strain>
    </source>
</reference>
<dbReference type="OrthoDB" id="292036at2759"/>
<dbReference type="RefSeq" id="XP_001012722.2">
    <property type="nucleotide sequence ID" value="XM_001012722.2"/>
</dbReference>
<keyword evidence="3" id="KW-1133">Transmembrane helix</keyword>
<sequence length="2136" mass="249442">MRFNTQRNMSKYTLTQIQDNKGQKINEVEGILSLIVDKQCISDEEGMSSLISLLQKNKSKIQGIVIQDFEGAFKVDYLKRIELNLREVKKLRLIIIQNSNLNRDHIQILRNIIWWRRDQLEKIYLNKNSIDSFDFKDLFVSNDFNFTDLKNLKMLDVKVQPGINKLTKNQFNQFANLISKSNVKITTKKQNANSREGLYISLDETSLNNRNRQLLKQSSDTLSSIHLEETNTQRLFYSLNFGGCFSDKNEAGLRNLGEYLIGENFDDITTLSFKKTTLKMQENWIPIFSFLKRTKSILNIDLSSCQLNDKSIINLFTSSFNIKQIDISDNNNIQMNGWIKIFKCLICNQSSVTDSIRIDNCYFQDEEIIKIGEMINSFYKNVRNTNYNCPLRKFYFNKNNQISLQGWESLFGGFFKLTANNLEILELKSCDLDERKLQAIYKAFSSSITSNCALQQLVLRQNPSIGNSQVLCQFVKFIFEKVRDFQKLDISNCQITDQIFTEILKSYSSNDTNLAEIVIKNNPNLGQESYTLLAQHMIFTDKSKIKSIDISGNRLNKNKLQGFISLGQQFQQSAKKNSYLKSFILNQVADLDEETFKELVNLILFDDQCFSLEKVSLQNTLTAEKVKTIQQKLNELQNKQSNLKLKQIYFDRNILSQPEDFLAILTSFFLQSQVCPGLEDLSFSYCNLRYQHLKLLYLKYKSISIKPSNVKKLSFKGNVNISSEGWFVLSHLLFQSGIFKNLQSLDISYCKIDDTIVSPITMSFSQAFQDQPGFKHPLLELTINDNPQLEQYEWQNIMESIIFSKKSQIKTLNAQNCNFDSKSMQMFAENIVKYKAMLEKDGFFENSDRHQLVNFNIAQNDQIDENAWKQFISTYILNKSENVDYEEQMKQKIQIEQADAAYVKEEFYKLEQKYSSKLTEYKIVGKLPVFLIKYLNLKGTGSIDNNQWQDIFQLLIINERSQVEFLGLSQTFIEHKGWMNIVSVINQYIQQHKDLIKLKIIEFNENSYMTLSLWKLAFNKLFFNFQLCKIKALEINNCKITKEILEFFKDVLDPMELQTLKIKRNPQVDSLKGLDNSNFSQIKTIDCETSEIATDQIPPNIIHSLEELTIKLALGSPLAQIQNYCMTLKKLQILRIRGQVSSLDEEFYQIIQYVSQQLETFSMHNQNVKSEDLFPSIVYANTVGTKLKKIDLLGTNIGIQSIEQIRKNKKKINQENATENNNENNQAIEQNTKEKEQEQLKLLKQKWDQILSQGYLDENNKSKNQSLNYLNLSQTIGVSYSGEERDSIATTFILKYAARYCSSLQELHIQNCFMSESAFQDFCSEYQKNKQINLKKLDISNNTQLKTQSWRVFFEKVLFQQKSNFDYLNLSKNLILREEFEILRKLSIKFSSSNFGIKKLHMKELQKSIDASIWIQCFFKDFIQEHRNFEKIFLDDSLSLDSQNAVSEYLKLYVQNSNCKLKCVYGFYEIVQIFKQNNPDRFPVINITKELKENSLFAVIEKWKKGLTSEKIQRIKFNNCLTEEFVNGIPHMNLDFVQDFLEPINQQFNYKLNQKANQVDVDIPAGKTAHILCFDYESIKLMQKYFTDGSQKNESLNPQAVVLNQQVVEYFREPKIFKQIYFIQHRFFDSLDTQQVYELYLKFKDAQIDSIIIDYDLRQVELADYNLSERRLINFIRLFPPKSLELNNVSINALKAIYSIVSSNENFRYANVNFSSQSFINNGIAFSLRESLYMGRKRKNIILKAFDSIAYAFLDIFCGEAGVYKFDETIPILNNNLKTQRFYFNLMIFLAIIYYTILIGCPYFMTKAYGVFVKTKPGVAWQSHYVYAAFAGISFIIEVIIYHYIYKQIRHLLPQLIDVENVDEEDTSFMSKIKRFFKERQSLLEWVSYILQLAFSQIDRFDLYSDVCFIVICFKMEEYVIGFISLVVIANQLLVNIFKLLIYIYVAIVKDKRRVLNTHEINSFCEVSNLVEFEAVNNILDTVAPYNISFVPNNFLFRFLFPTAAGQSISNRLMHSIQKFLLEDVIQIFLQAAFVIDQGKDDLTVMLSIASSILSLLKAFYKFMSIRPTTISQLDFDYLSRIKKNKQTEYNNQLTLYRNNMLQNIQYSVDKYIPNSIIDIKKAENTTAEQKKQAQK</sequence>
<feature type="transmembrane region" description="Helical" evidence="3">
    <location>
        <begin position="1919"/>
        <end position="1946"/>
    </location>
</feature>
<dbReference type="HOGENOM" id="CLU_230895_0_0_1"/>
<dbReference type="SUPFAM" id="SSF52047">
    <property type="entry name" value="RNI-like"/>
    <property type="match status" value="3"/>
</dbReference>
<dbReference type="PANTHER" id="PTHR13318">
    <property type="entry name" value="PARTNER OF PAIRED, ISOFORM B-RELATED"/>
    <property type="match status" value="1"/>
</dbReference>
<keyword evidence="3 4" id="KW-0812">Transmembrane</keyword>
<dbReference type="GO" id="GO:0019005">
    <property type="term" value="C:SCF ubiquitin ligase complex"/>
    <property type="evidence" value="ECO:0007669"/>
    <property type="project" value="TreeGrafter"/>
</dbReference>
<feature type="region of interest" description="Disordered" evidence="2">
    <location>
        <begin position="1214"/>
        <end position="1235"/>
    </location>
</feature>
<dbReference type="KEGG" id="tet:TTHERM_00086740"/>
<dbReference type="InParanoid" id="Q236M3"/>
<evidence type="ECO:0000256" key="2">
    <source>
        <dbReference type="SAM" id="MobiDB-lite"/>
    </source>
</evidence>
<dbReference type="PANTHER" id="PTHR13318:SF95">
    <property type="entry name" value="F-BOX PROTEIN YLR352W"/>
    <property type="match status" value="1"/>
</dbReference>
<dbReference type="GeneID" id="7827635"/>
<feature type="coiled-coil region" evidence="1">
    <location>
        <begin position="619"/>
        <end position="646"/>
    </location>
</feature>
<dbReference type="eggNOG" id="ENOG502SNM8">
    <property type="taxonomic scope" value="Eukaryota"/>
</dbReference>
<keyword evidence="3" id="KW-0472">Membrane</keyword>
<dbReference type="EMBL" id="GG662749">
    <property type="protein sequence ID" value="EAR92477.2"/>
    <property type="molecule type" value="Genomic_DNA"/>
</dbReference>
<name>Q236M3_TETTS</name>
<accession>Q236M3</accession>
<organism evidence="4 5">
    <name type="scientific">Tetrahymena thermophila (strain SB210)</name>
    <dbReference type="NCBI Taxonomy" id="312017"/>
    <lineage>
        <taxon>Eukaryota</taxon>
        <taxon>Sar</taxon>
        <taxon>Alveolata</taxon>
        <taxon>Ciliophora</taxon>
        <taxon>Intramacronucleata</taxon>
        <taxon>Oligohymenophorea</taxon>
        <taxon>Hymenostomatida</taxon>
        <taxon>Tetrahymenina</taxon>
        <taxon>Tetrahymenidae</taxon>
        <taxon>Tetrahymena</taxon>
    </lineage>
</organism>
<dbReference type="InterPro" id="IPR032675">
    <property type="entry name" value="LRR_dom_sf"/>
</dbReference>
<dbReference type="Gene3D" id="3.80.10.10">
    <property type="entry name" value="Ribonuclease Inhibitor"/>
    <property type="match status" value="5"/>
</dbReference>
<evidence type="ECO:0000256" key="3">
    <source>
        <dbReference type="SAM" id="Phobius"/>
    </source>
</evidence>
<dbReference type="Proteomes" id="UP000009168">
    <property type="component" value="Unassembled WGS sequence"/>
</dbReference>
<feature type="compositionally biased region" description="Low complexity" evidence="2">
    <location>
        <begin position="1214"/>
        <end position="1230"/>
    </location>
</feature>
<dbReference type="GO" id="GO:0031146">
    <property type="term" value="P:SCF-dependent proteasomal ubiquitin-dependent protein catabolic process"/>
    <property type="evidence" value="ECO:0007669"/>
    <property type="project" value="TreeGrafter"/>
</dbReference>
<evidence type="ECO:0000256" key="1">
    <source>
        <dbReference type="SAM" id="Coils"/>
    </source>
</evidence>
<evidence type="ECO:0000313" key="4">
    <source>
        <dbReference type="EMBL" id="EAR92477.2"/>
    </source>
</evidence>